<name>X1V8A7_9ZZZZ</name>
<accession>X1V8A7</accession>
<evidence type="ECO:0000313" key="1">
    <source>
        <dbReference type="EMBL" id="GAJ08951.1"/>
    </source>
</evidence>
<sequence>VITFLDSSDLKFILISLIEKALHDVGQCLFTVPFSP</sequence>
<reference evidence="1" key="1">
    <citation type="journal article" date="2014" name="Front. Microbiol.">
        <title>High frequency of phylogenetically diverse reductive dehalogenase-homologous genes in deep subseafloor sedimentary metagenomes.</title>
        <authorList>
            <person name="Kawai M."/>
            <person name="Futagami T."/>
            <person name="Toyoda A."/>
            <person name="Takaki Y."/>
            <person name="Nishi S."/>
            <person name="Hori S."/>
            <person name="Arai W."/>
            <person name="Tsubouchi T."/>
            <person name="Morono Y."/>
            <person name="Uchiyama I."/>
            <person name="Ito T."/>
            <person name="Fujiyama A."/>
            <person name="Inagaki F."/>
            <person name="Takami H."/>
        </authorList>
    </citation>
    <scope>NUCLEOTIDE SEQUENCE</scope>
    <source>
        <strain evidence="1">Expedition CK06-06</strain>
    </source>
</reference>
<protein>
    <submittedName>
        <fullName evidence="1">Uncharacterized protein</fullName>
    </submittedName>
</protein>
<feature type="non-terminal residue" evidence="1">
    <location>
        <position position="1"/>
    </location>
</feature>
<dbReference type="EMBL" id="BARW01033364">
    <property type="protein sequence ID" value="GAJ08951.1"/>
    <property type="molecule type" value="Genomic_DNA"/>
</dbReference>
<comment type="caution">
    <text evidence="1">The sequence shown here is derived from an EMBL/GenBank/DDBJ whole genome shotgun (WGS) entry which is preliminary data.</text>
</comment>
<dbReference type="AlphaFoldDB" id="X1V8A7"/>
<proteinExistence type="predicted"/>
<gene>
    <name evidence="1" type="ORF">S12H4_52560</name>
</gene>
<organism evidence="1">
    <name type="scientific">marine sediment metagenome</name>
    <dbReference type="NCBI Taxonomy" id="412755"/>
    <lineage>
        <taxon>unclassified sequences</taxon>
        <taxon>metagenomes</taxon>
        <taxon>ecological metagenomes</taxon>
    </lineage>
</organism>